<gene>
    <name evidence="1" type="ORF">BDN72DRAFT_834171</name>
</gene>
<accession>A0ACD3B6R9</accession>
<name>A0ACD3B6R9_9AGAR</name>
<proteinExistence type="predicted"/>
<evidence type="ECO:0000313" key="1">
    <source>
        <dbReference type="EMBL" id="TFK73825.1"/>
    </source>
</evidence>
<organism evidence="1 2">
    <name type="scientific">Pluteus cervinus</name>
    <dbReference type="NCBI Taxonomy" id="181527"/>
    <lineage>
        <taxon>Eukaryota</taxon>
        <taxon>Fungi</taxon>
        <taxon>Dikarya</taxon>
        <taxon>Basidiomycota</taxon>
        <taxon>Agaricomycotina</taxon>
        <taxon>Agaricomycetes</taxon>
        <taxon>Agaricomycetidae</taxon>
        <taxon>Agaricales</taxon>
        <taxon>Pluteineae</taxon>
        <taxon>Pluteaceae</taxon>
        <taxon>Pluteus</taxon>
    </lineage>
</organism>
<sequence length="220" mass="25523">MALEKDMEEAQNLLFVSKDVFDWLIQILYKTISLFSNNKFAWPPLPFPITKLPKYGPYVQHLLVTAVPEDVLDQYLRYCSNITNFGSQEALSQSQLERLLRLHLSQLKLSEDAFTSLIPPTPVPTHIHHVTHLDIQELHVTFLSHFPSLTHLIVHDDVDDPEVHGEVLRQHPRLKLLIVHIPDFHSGVFPELDRDIVPGLDPRVVHLNYWESDNWQRDAL</sequence>
<dbReference type="Proteomes" id="UP000308600">
    <property type="component" value="Unassembled WGS sequence"/>
</dbReference>
<protein>
    <submittedName>
        <fullName evidence="1">Uncharacterized protein</fullName>
    </submittedName>
</protein>
<reference evidence="1 2" key="1">
    <citation type="journal article" date="2019" name="Nat. Ecol. Evol.">
        <title>Megaphylogeny resolves global patterns of mushroom evolution.</title>
        <authorList>
            <person name="Varga T."/>
            <person name="Krizsan K."/>
            <person name="Foldi C."/>
            <person name="Dima B."/>
            <person name="Sanchez-Garcia M."/>
            <person name="Sanchez-Ramirez S."/>
            <person name="Szollosi G.J."/>
            <person name="Szarkandi J.G."/>
            <person name="Papp V."/>
            <person name="Albert L."/>
            <person name="Andreopoulos W."/>
            <person name="Angelini C."/>
            <person name="Antonin V."/>
            <person name="Barry K.W."/>
            <person name="Bougher N.L."/>
            <person name="Buchanan P."/>
            <person name="Buyck B."/>
            <person name="Bense V."/>
            <person name="Catcheside P."/>
            <person name="Chovatia M."/>
            <person name="Cooper J."/>
            <person name="Damon W."/>
            <person name="Desjardin D."/>
            <person name="Finy P."/>
            <person name="Geml J."/>
            <person name="Haridas S."/>
            <person name="Hughes K."/>
            <person name="Justo A."/>
            <person name="Karasinski D."/>
            <person name="Kautmanova I."/>
            <person name="Kiss B."/>
            <person name="Kocsube S."/>
            <person name="Kotiranta H."/>
            <person name="LaButti K.M."/>
            <person name="Lechner B.E."/>
            <person name="Liimatainen K."/>
            <person name="Lipzen A."/>
            <person name="Lukacs Z."/>
            <person name="Mihaltcheva S."/>
            <person name="Morgado L.N."/>
            <person name="Niskanen T."/>
            <person name="Noordeloos M.E."/>
            <person name="Ohm R.A."/>
            <person name="Ortiz-Santana B."/>
            <person name="Ovrebo C."/>
            <person name="Racz N."/>
            <person name="Riley R."/>
            <person name="Savchenko A."/>
            <person name="Shiryaev A."/>
            <person name="Soop K."/>
            <person name="Spirin V."/>
            <person name="Szebenyi C."/>
            <person name="Tomsovsky M."/>
            <person name="Tulloss R.E."/>
            <person name="Uehling J."/>
            <person name="Grigoriev I.V."/>
            <person name="Vagvolgyi C."/>
            <person name="Papp T."/>
            <person name="Martin F.M."/>
            <person name="Miettinen O."/>
            <person name="Hibbett D.S."/>
            <person name="Nagy L.G."/>
        </authorList>
    </citation>
    <scope>NUCLEOTIDE SEQUENCE [LARGE SCALE GENOMIC DNA]</scope>
    <source>
        <strain evidence="1 2">NL-1719</strain>
    </source>
</reference>
<evidence type="ECO:0000313" key="2">
    <source>
        <dbReference type="Proteomes" id="UP000308600"/>
    </source>
</evidence>
<dbReference type="EMBL" id="ML208272">
    <property type="protein sequence ID" value="TFK73825.1"/>
    <property type="molecule type" value="Genomic_DNA"/>
</dbReference>
<feature type="non-terminal residue" evidence="1">
    <location>
        <position position="220"/>
    </location>
</feature>
<keyword evidence="2" id="KW-1185">Reference proteome</keyword>